<dbReference type="EMBL" id="KZ506370">
    <property type="protein sequence ID" value="PKU39978.1"/>
    <property type="molecule type" value="Genomic_DNA"/>
</dbReference>
<dbReference type="GO" id="GO:0004077">
    <property type="term" value="F:biotin--[biotin carboxyl-carrier protein] ligase activity"/>
    <property type="evidence" value="ECO:0007669"/>
    <property type="project" value="TreeGrafter"/>
</dbReference>
<name>A0A2I0U1N2_LIMLA</name>
<reference evidence="3" key="2">
    <citation type="submission" date="2017-12" db="EMBL/GenBank/DDBJ databases">
        <title>Genome sequence of the Bar-tailed Godwit (Limosa lapponica baueri).</title>
        <authorList>
            <person name="Lima N.C.B."/>
            <person name="Parody-Merino A.M."/>
            <person name="Battley P.F."/>
            <person name="Fidler A.E."/>
            <person name="Prosdocimi F."/>
        </authorList>
    </citation>
    <scope>NUCLEOTIDE SEQUENCE [LARGE SCALE GENOMIC DNA]</scope>
</reference>
<sequence>MGGDAAPLGYHGPGNKFLDDLNRWSLLLISPFIYPDKLLKAEHIAFVTESISAQTDNLQKVPGSSKEIVKWSDYCSPLAYKPGEPYKLIAEASVDNFSNLGIAFMEDRLQMDNGMVPHKIVSVHLQESTLKELAQVAPSVKEQSVSSTQMDEVTPTATFGTTAKSRLGVAEPAGQGEGEKFKLEKESEHEDESNSLSDKEIGSGDHHHLHLSSCHECLQLENSTIESVRFASAENIPELSDDSKLEVKNDDSLARGIKGVNLTVKPPNVLIYLGSETAKAEFEQVKSILQECIDVDSYTIYQLREEQVLRDPWIDNSLLLIIATEEPISEENHKQFMKFLSTGGKILGFSSSFTFDGIQIKKKNKLKKTVHELVVSKMDSTEIKLNLLVSGCIFEEVMKEDISKVRTLSRLNNADKDIVIVHLTYGDSGGEAILSQAHLELDINSMDVQTEEDFNLLKMSNTKRYEVLKEILISLGLCCELSEIPMLTPIYLLSSDEEIHLAFLKWLEGNVDAEGLRASSKLSLKFVSSWESKMEITPSLIPVITEMGSFSSEHFSLKTYQQNLQTKKLGKVLLFTEVTTTTMNLLDG</sequence>
<reference evidence="3" key="1">
    <citation type="submission" date="2017-11" db="EMBL/GenBank/DDBJ databases">
        <authorList>
            <person name="Lima N.C."/>
            <person name="Parody-Merino A.M."/>
            <person name="Battley P.F."/>
            <person name="Fidler A.E."/>
            <person name="Prosdocimi F."/>
        </authorList>
    </citation>
    <scope>NUCLEOTIDE SEQUENCE [LARGE SCALE GENOMIC DNA]</scope>
</reference>
<dbReference type="AlphaFoldDB" id="A0A2I0U1N2"/>
<organism evidence="2 3">
    <name type="scientific">Limosa lapponica baueri</name>
    <dbReference type="NCBI Taxonomy" id="1758121"/>
    <lineage>
        <taxon>Eukaryota</taxon>
        <taxon>Metazoa</taxon>
        <taxon>Chordata</taxon>
        <taxon>Craniata</taxon>
        <taxon>Vertebrata</taxon>
        <taxon>Euteleostomi</taxon>
        <taxon>Archelosauria</taxon>
        <taxon>Archosauria</taxon>
        <taxon>Dinosauria</taxon>
        <taxon>Saurischia</taxon>
        <taxon>Theropoda</taxon>
        <taxon>Coelurosauria</taxon>
        <taxon>Aves</taxon>
        <taxon>Neognathae</taxon>
        <taxon>Neoaves</taxon>
        <taxon>Charadriiformes</taxon>
        <taxon>Scolopacidae</taxon>
        <taxon>Limosa</taxon>
    </lineage>
</organism>
<keyword evidence="3" id="KW-1185">Reference proteome</keyword>
<evidence type="ECO:0000313" key="2">
    <source>
        <dbReference type="EMBL" id="PKU39978.1"/>
    </source>
</evidence>
<accession>A0A2I0U1N2</accession>
<gene>
    <name evidence="2" type="ORF">llap_9717</name>
</gene>
<dbReference type="OrthoDB" id="10250105at2759"/>
<keyword evidence="2" id="KW-0436">Ligase</keyword>
<dbReference type="GO" id="GO:0005737">
    <property type="term" value="C:cytoplasm"/>
    <property type="evidence" value="ECO:0007669"/>
    <property type="project" value="TreeGrafter"/>
</dbReference>
<feature type="compositionally biased region" description="Basic and acidic residues" evidence="1">
    <location>
        <begin position="177"/>
        <end position="188"/>
    </location>
</feature>
<dbReference type="Proteomes" id="UP000233556">
    <property type="component" value="Unassembled WGS sequence"/>
</dbReference>
<protein>
    <submittedName>
        <fullName evidence="2">Biotin--protein ligase</fullName>
    </submittedName>
</protein>
<proteinExistence type="predicted"/>
<feature type="compositionally biased region" description="Polar residues" evidence="1">
    <location>
        <begin position="141"/>
        <end position="164"/>
    </location>
</feature>
<feature type="compositionally biased region" description="Basic and acidic residues" evidence="1">
    <location>
        <begin position="197"/>
        <end position="206"/>
    </location>
</feature>
<feature type="region of interest" description="Disordered" evidence="1">
    <location>
        <begin position="141"/>
        <end position="207"/>
    </location>
</feature>
<evidence type="ECO:0000256" key="1">
    <source>
        <dbReference type="SAM" id="MobiDB-lite"/>
    </source>
</evidence>
<dbReference type="PANTHER" id="PTHR12835:SF5">
    <property type="entry name" value="BIOTIN--PROTEIN LIGASE"/>
    <property type="match status" value="1"/>
</dbReference>
<dbReference type="PANTHER" id="PTHR12835">
    <property type="entry name" value="BIOTIN PROTEIN LIGASE"/>
    <property type="match status" value="1"/>
</dbReference>
<evidence type="ECO:0000313" key="3">
    <source>
        <dbReference type="Proteomes" id="UP000233556"/>
    </source>
</evidence>